<evidence type="ECO:0000313" key="2">
    <source>
        <dbReference type="Proteomes" id="UP000177913"/>
    </source>
</evidence>
<dbReference type="PANTHER" id="PTHR43434:SF1">
    <property type="entry name" value="PHOSPHOGLYCOLATE PHOSPHATASE"/>
    <property type="match status" value="1"/>
</dbReference>
<proteinExistence type="predicted"/>
<dbReference type="CDD" id="cd01427">
    <property type="entry name" value="HAD_like"/>
    <property type="match status" value="1"/>
</dbReference>
<dbReference type="AlphaFoldDB" id="A0A1F7GWW2"/>
<dbReference type="Proteomes" id="UP000177913">
    <property type="component" value="Unassembled WGS sequence"/>
</dbReference>
<dbReference type="SFLD" id="SFLDS00003">
    <property type="entry name" value="Haloacid_Dehalogenase"/>
    <property type="match status" value="1"/>
</dbReference>
<dbReference type="EMBL" id="MFZO01000047">
    <property type="protein sequence ID" value="OGK23411.1"/>
    <property type="molecule type" value="Genomic_DNA"/>
</dbReference>
<dbReference type="InterPro" id="IPR050155">
    <property type="entry name" value="HAD-like_hydrolase_sf"/>
</dbReference>
<name>A0A1F7GWW2_9BACT</name>
<dbReference type="SUPFAM" id="SSF56784">
    <property type="entry name" value="HAD-like"/>
    <property type="match status" value="1"/>
</dbReference>
<dbReference type="Gene3D" id="3.40.50.1000">
    <property type="entry name" value="HAD superfamily/HAD-like"/>
    <property type="match status" value="1"/>
</dbReference>
<comment type="caution">
    <text evidence="1">The sequence shown here is derived from an EMBL/GenBank/DDBJ whole genome shotgun (WGS) entry which is preliminary data.</text>
</comment>
<dbReference type="InterPro" id="IPR023214">
    <property type="entry name" value="HAD_sf"/>
</dbReference>
<gene>
    <name evidence="1" type="ORF">A3C25_01950</name>
</gene>
<dbReference type="Pfam" id="PF00702">
    <property type="entry name" value="Hydrolase"/>
    <property type="match status" value="1"/>
</dbReference>
<dbReference type="PANTHER" id="PTHR43434">
    <property type="entry name" value="PHOSPHOGLYCOLATE PHOSPHATASE"/>
    <property type="match status" value="1"/>
</dbReference>
<dbReference type="InterPro" id="IPR036412">
    <property type="entry name" value="HAD-like_sf"/>
</dbReference>
<protein>
    <recommendedName>
        <fullName evidence="3">Haloacid dehalogenase</fullName>
    </recommendedName>
</protein>
<organism evidence="1 2">
    <name type="scientific">Candidatus Roizmanbacteria bacterium RIFCSPHIGHO2_02_FULL_38_11</name>
    <dbReference type="NCBI Taxonomy" id="1802039"/>
    <lineage>
        <taxon>Bacteria</taxon>
        <taxon>Candidatus Roizmaniibacteriota</taxon>
    </lineage>
</organism>
<reference evidence="1 2" key="1">
    <citation type="journal article" date="2016" name="Nat. Commun.">
        <title>Thousands of microbial genomes shed light on interconnected biogeochemical processes in an aquifer system.</title>
        <authorList>
            <person name="Anantharaman K."/>
            <person name="Brown C.T."/>
            <person name="Hug L.A."/>
            <person name="Sharon I."/>
            <person name="Castelle C.J."/>
            <person name="Probst A.J."/>
            <person name="Thomas B.C."/>
            <person name="Singh A."/>
            <person name="Wilkins M.J."/>
            <person name="Karaoz U."/>
            <person name="Brodie E.L."/>
            <person name="Williams K.H."/>
            <person name="Hubbard S.S."/>
            <person name="Banfield J.F."/>
        </authorList>
    </citation>
    <scope>NUCLEOTIDE SEQUENCE [LARGE SCALE GENOMIC DNA]</scope>
</reference>
<dbReference type="InterPro" id="IPR023198">
    <property type="entry name" value="PGP-like_dom2"/>
</dbReference>
<evidence type="ECO:0008006" key="3">
    <source>
        <dbReference type="Google" id="ProtNLM"/>
    </source>
</evidence>
<dbReference type="GO" id="GO:0006281">
    <property type="term" value="P:DNA repair"/>
    <property type="evidence" value="ECO:0007669"/>
    <property type="project" value="TreeGrafter"/>
</dbReference>
<evidence type="ECO:0000313" key="1">
    <source>
        <dbReference type="EMBL" id="OGK23411.1"/>
    </source>
</evidence>
<sequence length="221" mass="25448">MKIFGFDYDGTIINIEPQKANAFGELISKYWGADKKEAADFWINGGGTSRRYKFDYYYEKKYGKKLQDKIYNKIESEYSTLLKQTYYPKVKLLPHALDILKFVRSQFDFIFVSSGVPLKEIRYLVQLNGLSDYFDLVLGTSNKYLSKRNHFREILNTKKPSLLIFMGDSAEDIKVARSYKAITIGLPTNQPKKVLKNAGANFVCSLKESKSVIKKLLANQE</sequence>
<dbReference type="GO" id="GO:0008967">
    <property type="term" value="F:phosphoglycolate phosphatase activity"/>
    <property type="evidence" value="ECO:0007669"/>
    <property type="project" value="TreeGrafter"/>
</dbReference>
<dbReference type="SFLD" id="SFLDG01129">
    <property type="entry name" value="C1.5:_HAD__Beta-PGM__Phosphata"/>
    <property type="match status" value="1"/>
</dbReference>
<accession>A0A1F7GWW2</accession>
<dbReference type="Gene3D" id="1.10.150.240">
    <property type="entry name" value="Putative phosphatase, domain 2"/>
    <property type="match status" value="1"/>
</dbReference>